<proteinExistence type="inferred from homology"/>
<dbReference type="InterPro" id="IPR025997">
    <property type="entry name" value="SBP_2_dom"/>
</dbReference>
<evidence type="ECO:0000313" key="7">
    <source>
        <dbReference type="Proteomes" id="UP000321261"/>
    </source>
</evidence>
<feature type="region of interest" description="Disordered" evidence="4">
    <location>
        <begin position="1"/>
        <end position="23"/>
    </location>
</feature>
<comment type="caution">
    <text evidence="6">The sequence shown here is derived from an EMBL/GenBank/DDBJ whole genome shotgun (WGS) entry which is preliminary data.</text>
</comment>
<evidence type="ECO:0000313" key="6">
    <source>
        <dbReference type="EMBL" id="TWF75013.1"/>
    </source>
</evidence>
<keyword evidence="7" id="KW-1185">Reference proteome</keyword>
<evidence type="ECO:0000256" key="4">
    <source>
        <dbReference type="SAM" id="MobiDB-lite"/>
    </source>
</evidence>
<dbReference type="PANTHER" id="PTHR46847:SF1">
    <property type="entry name" value="D-ALLOSE-BINDING PERIPLASMIC PROTEIN-RELATED"/>
    <property type="match status" value="1"/>
</dbReference>
<dbReference type="PANTHER" id="PTHR46847">
    <property type="entry name" value="D-ALLOSE-BINDING PERIPLASMIC PROTEIN-RELATED"/>
    <property type="match status" value="1"/>
</dbReference>
<dbReference type="InterPro" id="IPR028082">
    <property type="entry name" value="Peripla_BP_I"/>
</dbReference>
<organism evidence="6 7">
    <name type="scientific">Pseudonocardia hierapolitana</name>
    <dbReference type="NCBI Taxonomy" id="1128676"/>
    <lineage>
        <taxon>Bacteria</taxon>
        <taxon>Bacillati</taxon>
        <taxon>Actinomycetota</taxon>
        <taxon>Actinomycetes</taxon>
        <taxon>Pseudonocardiales</taxon>
        <taxon>Pseudonocardiaceae</taxon>
        <taxon>Pseudonocardia</taxon>
    </lineage>
</organism>
<evidence type="ECO:0000256" key="3">
    <source>
        <dbReference type="ARBA" id="ARBA00022729"/>
    </source>
</evidence>
<dbReference type="EMBL" id="VIWU01000001">
    <property type="protein sequence ID" value="TWF75013.1"/>
    <property type="molecule type" value="Genomic_DNA"/>
</dbReference>
<dbReference type="SUPFAM" id="SSF53822">
    <property type="entry name" value="Periplasmic binding protein-like I"/>
    <property type="match status" value="1"/>
</dbReference>
<dbReference type="GO" id="GO:0030313">
    <property type="term" value="C:cell envelope"/>
    <property type="evidence" value="ECO:0007669"/>
    <property type="project" value="UniProtKB-SubCell"/>
</dbReference>
<comment type="similarity">
    <text evidence="2">Belongs to the bacterial solute-binding protein 2 family.</text>
</comment>
<dbReference type="Pfam" id="PF13407">
    <property type="entry name" value="Peripla_BP_4"/>
    <property type="match status" value="1"/>
</dbReference>
<dbReference type="AlphaFoldDB" id="A0A561SJL0"/>
<dbReference type="CDD" id="cd01536">
    <property type="entry name" value="PBP1_ABC_sugar_binding-like"/>
    <property type="match status" value="1"/>
</dbReference>
<accession>A0A561SJL0</accession>
<dbReference type="GO" id="GO:0030246">
    <property type="term" value="F:carbohydrate binding"/>
    <property type="evidence" value="ECO:0007669"/>
    <property type="project" value="UniProtKB-ARBA"/>
</dbReference>
<protein>
    <submittedName>
        <fullName evidence="6">Monosaccharide ABC transporter substrate-binding protein (CUT2 family)</fullName>
    </submittedName>
</protein>
<evidence type="ECO:0000259" key="5">
    <source>
        <dbReference type="Pfam" id="PF13407"/>
    </source>
</evidence>
<reference evidence="6 7" key="1">
    <citation type="submission" date="2019-06" db="EMBL/GenBank/DDBJ databases">
        <title>Sequencing the genomes of 1000 actinobacteria strains.</title>
        <authorList>
            <person name="Klenk H.-P."/>
        </authorList>
    </citation>
    <scope>NUCLEOTIDE SEQUENCE [LARGE SCALE GENOMIC DNA]</scope>
    <source>
        <strain evidence="6 7">DSM 45671</strain>
    </source>
</reference>
<evidence type="ECO:0000256" key="1">
    <source>
        <dbReference type="ARBA" id="ARBA00004196"/>
    </source>
</evidence>
<dbReference type="OrthoDB" id="4987140at2"/>
<dbReference type="Gene3D" id="3.40.50.2300">
    <property type="match status" value="2"/>
</dbReference>
<comment type="subcellular location">
    <subcellularLocation>
        <location evidence="1">Cell envelope</location>
    </subcellularLocation>
</comment>
<gene>
    <name evidence="6" type="ORF">FHX44_11897</name>
</gene>
<feature type="domain" description="Periplasmic binding protein" evidence="5">
    <location>
        <begin position="64"/>
        <end position="317"/>
    </location>
</feature>
<sequence length="352" mass="36841">MASTDKASARPAPTQKATRRRRPHRVLAVVGATLALATLVVGCSTGETVANGNSKTVAFGHPASSSSIYPLLVQGAQEEADRRGYDLLTSSANMDAGAQVDELNTWISQRIAGVIVAPVDTAGMAPIVQKAKTNDVRFLAYAAKSVPGADGSVIFANREGGELVGAAAGEWVNAQLGGRAKVALLTDYDQETGKDRIDGAVEALRAAAPDIEVVATQEGLFADETLPIFQSMLQAHPDINVVFCMADDGCVGAEKAFLQTNPSEERKRLMYMAGWDGTLPVLEQIATGSSVIRATAVLDLVAIGRASIAATVDAVEGGGDTEVVIPYELVGESNPQRAQEFVNTYDAILAAR</sequence>
<evidence type="ECO:0000256" key="2">
    <source>
        <dbReference type="ARBA" id="ARBA00007639"/>
    </source>
</evidence>
<dbReference type="Proteomes" id="UP000321261">
    <property type="component" value="Unassembled WGS sequence"/>
</dbReference>
<keyword evidence="3" id="KW-0732">Signal</keyword>
<name>A0A561SJL0_9PSEU</name>